<evidence type="ECO:0000313" key="3">
    <source>
        <dbReference type="Proteomes" id="UP000828390"/>
    </source>
</evidence>
<keyword evidence="1" id="KW-0732">Signal</keyword>
<evidence type="ECO:0000313" key="2">
    <source>
        <dbReference type="EMBL" id="KAH3834398.1"/>
    </source>
</evidence>
<comment type="caution">
    <text evidence="2">The sequence shown here is derived from an EMBL/GenBank/DDBJ whole genome shotgun (WGS) entry which is preliminary data.</text>
</comment>
<accession>A0A9D4K7B0</accession>
<dbReference type="EMBL" id="JAIWYP010000004">
    <property type="protein sequence ID" value="KAH3834398.1"/>
    <property type="molecule type" value="Genomic_DNA"/>
</dbReference>
<evidence type="ECO:0000256" key="1">
    <source>
        <dbReference type="SAM" id="SignalP"/>
    </source>
</evidence>
<gene>
    <name evidence="2" type="ORF">DPMN_107722</name>
</gene>
<keyword evidence="3" id="KW-1185">Reference proteome</keyword>
<dbReference type="Proteomes" id="UP000828390">
    <property type="component" value="Unassembled WGS sequence"/>
</dbReference>
<protein>
    <submittedName>
        <fullName evidence="2">Uncharacterized protein</fullName>
    </submittedName>
</protein>
<dbReference type="AlphaFoldDB" id="A0A9D4K7B0"/>
<reference evidence="2" key="2">
    <citation type="submission" date="2020-11" db="EMBL/GenBank/DDBJ databases">
        <authorList>
            <person name="McCartney M.A."/>
            <person name="Auch B."/>
            <person name="Kono T."/>
            <person name="Mallez S."/>
            <person name="Becker A."/>
            <person name="Gohl D.M."/>
            <person name="Silverstein K.A.T."/>
            <person name="Koren S."/>
            <person name="Bechman K.B."/>
            <person name="Herman A."/>
            <person name="Abrahante J.E."/>
            <person name="Garbe J."/>
        </authorList>
    </citation>
    <scope>NUCLEOTIDE SEQUENCE</scope>
    <source>
        <strain evidence="2">Duluth1</strain>
        <tissue evidence="2">Whole animal</tissue>
    </source>
</reference>
<name>A0A9D4K7B0_DREPO</name>
<reference evidence="2" key="1">
    <citation type="journal article" date="2019" name="bioRxiv">
        <title>The Genome of the Zebra Mussel, Dreissena polymorpha: A Resource for Invasive Species Research.</title>
        <authorList>
            <person name="McCartney M.A."/>
            <person name="Auch B."/>
            <person name="Kono T."/>
            <person name="Mallez S."/>
            <person name="Zhang Y."/>
            <person name="Obille A."/>
            <person name="Becker A."/>
            <person name="Abrahante J.E."/>
            <person name="Garbe J."/>
            <person name="Badalamenti J.P."/>
            <person name="Herman A."/>
            <person name="Mangelson H."/>
            <person name="Liachko I."/>
            <person name="Sullivan S."/>
            <person name="Sone E.D."/>
            <person name="Koren S."/>
            <person name="Silverstein K.A.T."/>
            <person name="Beckman K.B."/>
            <person name="Gohl D.M."/>
        </authorList>
    </citation>
    <scope>NUCLEOTIDE SEQUENCE</scope>
    <source>
        <strain evidence="2">Duluth1</strain>
        <tissue evidence="2">Whole animal</tissue>
    </source>
</reference>
<feature type="chain" id="PRO_5039700396" evidence="1">
    <location>
        <begin position="20"/>
        <end position="55"/>
    </location>
</feature>
<proteinExistence type="predicted"/>
<organism evidence="2 3">
    <name type="scientific">Dreissena polymorpha</name>
    <name type="common">Zebra mussel</name>
    <name type="synonym">Mytilus polymorpha</name>
    <dbReference type="NCBI Taxonomy" id="45954"/>
    <lineage>
        <taxon>Eukaryota</taxon>
        <taxon>Metazoa</taxon>
        <taxon>Spiralia</taxon>
        <taxon>Lophotrochozoa</taxon>
        <taxon>Mollusca</taxon>
        <taxon>Bivalvia</taxon>
        <taxon>Autobranchia</taxon>
        <taxon>Heteroconchia</taxon>
        <taxon>Euheterodonta</taxon>
        <taxon>Imparidentia</taxon>
        <taxon>Neoheterodontei</taxon>
        <taxon>Myida</taxon>
        <taxon>Dreissenoidea</taxon>
        <taxon>Dreissenidae</taxon>
        <taxon>Dreissena</taxon>
    </lineage>
</organism>
<feature type="signal peptide" evidence="1">
    <location>
        <begin position="1"/>
        <end position="19"/>
    </location>
</feature>
<sequence length="55" mass="6187">MVIFRFIFQALSTVNTVVCNNFVLSDAYNGVSDGVQRQLLIEVVWLCCDIANAYI</sequence>